<dbReference type="GO" id="GO:0052621">
    <property type="term" value="F:diguanylate cyclase activity"/>
    <property type="evidence" value="ECO:0007669"/>
    <property type="project" value="UniProtKB-EC"/>
</dbReference>
<dbReference type="SUPFAM" id="SSF55073">
    <property type="entry name" value="Nucleotide cyclase"/>
    <property type="match status" value="1"/>
</dbReference>
<dbReference type="InterPro" id="IPR003018">
    <property type="entry name" value="GAF"/>
</dbReference>
<reference evidence="6" key="1">
    <citation type="journal article" date="2022" name="Toxins">
        <title>Genomic Analysis of Sphingopyxis sp. USTB-05 for Biodegrading Cyanobacterial Hepatotoxins.</title>
        <authorList>
            <person name="Liu C."/>
            <person name="Xu Q."/>
            <person name="Zhao Z."/>
            <person name="Zhang H."/>
            <person name="Liu X."/>
            <person name="Yin C."/>
            <person name="Liu Y."/>
            <person name="Yan H."/>
        </authorList>
    </citation>
    <scope>NUCLEOTIDE SEQUENCE</scope>
    <source>
        <strain evidence="6">NBD5</strain>
    </source>
</reference>
<feature type="domain" description="HAMP" evidence="4">
    <location>
        <begin position="205"/>
        <end position="259"/>
    </location>
</feature>
<dbReference type="PANTHER" id="PTHR45138:SF9">
    <property type="entry name" value="DIGUANYLATE CYCLASE DGCM-RELATED"/>
    <property type="match status" value="1"/>
</dbReference>
<dbReference type="Pfam" id="PF13492">
    <property type="entry name" value="GAF_3"/>
    <property type="match status" value="1"/>
</dbReference>
<keyword evidence="6" id="KW-0548">Nucleotidyltransferase</keyword>
<evidence type="ECO:0000259" key="4">
    <source>
        <dbReference type="PROSITE" id="PS50885"/>
    </source>
</evidence>
<keyword evidence="3" id="KW-0472">Membrane</keyword>
<evidence type="ECO:0000259" key="5">
    <source>
        <dbReference type="PROSITE" id="PS50887"/>
    </source>
</evidence>
<sequence length="608" mass="66835">MFYSLRSRVIVLSSLVVLAVVALAAALTAVSLQLQSSARWVEHTQTVLEMAAKPIDRLRRAESDLRGMIISHDPSLGAAIDADLRATRSDMDRLVQLTADNPPQHARALRLRAAVLDRIAFLSEGTRLARVQRIATVAPVRVRTSWQLMRMVDQRRDELVEAEQALLLDRNASTHASAYWLRVLAMAGGLIVGFAALTIAFVITRGVGRPTAVLSEAMEELGSGDASGRIALRTMGSREFRRLARGYNVMAERLAEALEKQHRSEEDLSTINQELLSRSHLLEARSEVAEYLGDMMRRLQASRSDAEFAKVIERFVPLALPDTTGAVYTHNNSRNQLVRAAAWGSASDLPDTIAPDACWAMRLGQSHAQSPFAPDVDCAHAEGREAYHCEPLLAGGELIGILHIAGEVDGADEYRLQALSETLSSALMNYRLQRNLREQTIRDAMTGLFNRRYLEEALAIEIARAARARTPLTVVMCDVDHFKRFNDEFGHEAGDHVLRMVAEQMRAHFRDGDILCRYGGEEFTIIAPGVTPEILATRIEKLRLAISKLSLRHGGQSLGPTSMSFGVAAHAGETQGEGSGLLQAADEALYRAKRAGRNRMVIAGQLAA</sequence>
<keyword evidence="3" id="KW-0812">Transmembrane</keyword>
<gene>
    <name evidence="6" type="ORF">LHA26_17360</name>
</gene>
<name>A0ABY4XDD8_9SPHN</name>
<dbReference type="SUPFAM" id="SSF55781">
    <property type="entry name" value="GAF domain-like"/>
    <property type="match status" value="1"/>
</dbReference>
<dbReference type="InterPro" id="IPR029787">
    <property type="entry name" value="Nucleotide_cyclase"/>
</dbReference>
<dbReference type="Pfam" id="PF00672">
    <property type="entry name" value="HAMP"/>
    <property type="match status" value="1"/>
</dbReference>
<comment type="catalytic activity">
    <reaction evidence="2">
        <text>2 GTP = 3',3'-c-di-GMP + 2 diphosphate</text>
        <dbReference type="Rhea" id="RHEA:24898"/>
        <dbReference type="ChEBI" id="CHEBI:33019"/>
        <dbReference type="ChEBI" id="CHEBI:37565"/>
        <dbReference type="ChEBI" id="CHEBI:58805"/>
        <dbReference type="EC" id="2.7.7.65"/>
    </reaction>
</comment>
<dbReference type="Pfam" id="PF05227">
    <property type="entry name" value="CHASE3"/>
    <property type="match status" value="1"/>
</dbReference>
<dbReference type="SMART" id="SM00267">
    <property type="entry name" value="GGDEF"/>
    <property type="match status" value="1"/>
</dbReference>
<dbReference type="PROSITE" id="PS50887">
    <property type="entry name" value="GGDEF"/>
    <property type="match status" value="1"/>
</dbReference>
<dbReference type="PANTHER" id="PTHR45138">
    <property type="entry name" value="REGULATORY COMPONENTS OF SENSORY TRANSDUCTION SYSTEM"/>
    <property type="match status" value="1"/>
</dbReference>
<dbReference type="RefSeq" id="WP_252168752.1">
    <property type="nucleotide sequence ID" value="NZ_CP084931.1"/>
</dbReference>
<dbReference type="Gene3D" id="3.30.70.270">
    <property type="match status" value="1"/>
</dbReference>
<feature type="domain" description="GGDEF" evidence="5">
    <location>
        <begin position="470"/>
        <end position="605"/>
    </location>
</feature>
<dbReference type="Gene3D" id="6.10.340.10">
    <property type="match status" value="1"/>
</dbReference>
<dbReference type="SMART" id="SM00304">
    <property type="entry name" value="HAMP"/>
    <property type="match status" value="1"/>
</dbReference>
<dbReference type="InterPro" id="IPR000160">
    <property type="entry name" value="GGDEF_dom"/>
</dbReference>
<organism evidence="6 7">
    <name type="scientific">Sphingomonas morindae</name>
    <dbReference type="NCBI Taxonomy" id="1541170"/>
    <lineage>
        <taxon>Bacteria</taxon>
        <taxon>Pseudomonadati</taxon>
        <taxon>Pseudomonadota</taxon>
        <taxon>Alphaproteobacteria</taxon>
        <taxon>Sphingomonadales</taxon>
        <taxon>Sphingomonadaceae</taxon>
        <taxon>Sphingomonas</taxon>
    </lineage>
</organism>
<dbReference type="InterPro" id="IPR007891">
    <property type="entry name" value="CHASE3"/>
</dbReference>
<keyword evidence="6" id="KW-0808">Transferase</keyword>
<dbReference type="InterPro" id="IPR050469">
    <property type="entry name" value="Diguanylate_Cyclase"/>
</dbReference>
<dbReference type="Proteomes" id="UP001056937">
    <property type="component" value="Chromosome 2"/>
</dbReference>
<proteinExistence type="predicted"/>
<dbReference type="EC" id="2.7.7.65" evidence="1"/>
<dbReference type="EMBL" id="CP084931">
    <property type="protein sequence ID" value="USI74938.1"/>
    <property type="molecule type" value="Genomic_DNA"/>
</dbReference>
<evidence type="ECO:0000313" key="6">
    <source>
        <dbReference type="EMBL" id="USI74938.1"/>
    </source>
</evidence>
<protein>
    <recommendedName>
        <fullName evidence="1">diguanylate cyclase</fullName>
        <ecNumber evidence="1">2.7.7.65</ecNumber>
    </recommendedName>
</protein>
<dbReference type="NCBIfam" id="TIGR00254">
    <property type="entry name" value="GGDEF"/>
    <property type="match status" value="1"/>
</dbReference>
<evidence type="ECO:0000256" key="2">
    <source>
        <dbReference type="ARBA" id="ARBA00034247"/>
    </source>
</evidence>
<dbReference type="CDD" id="cd01949">
    <property type="entry name" value="GGDEF"/>
    <property type="match status" value="1"/>
</dbReference>
<accession>A0ABY4XDD8</accession>
<evidence type="ECO:0000313" key="7">
    <source>
        <dbReference type="Proteomes" id="UP001056937"/>
    </source>
</evidence>
<dbReference type="PROSITE" id="PS50885">
    <property type="entry name" value="HAMP"/>
    <property type="match status" value="1"/>
</dbReference>
<dbReference type="InterPro" id="IPR043128">
    <property type="entry name" value="Rev_trsase/Diguanyl_cyclase"/>
</dbReference>
<dbReference type="Pfam" id="PF00990">
    <property type="entry name" value="GGDEF"/>
    <property type="match status" value="1"/>
</dbReference>
<keyword evidence="3" id="KW-1133">Transmembrane helix</keyword>
<keyword evidence="7" id="KW-1185">Reference proteome</keyword>
<dbReference type="CDD" id="cd06225">
    <property type="entry name" value="HAMP"/>
    <property type="match status" value="1"/>
</dbReference>
<evidence type="ECO:0000256" key="1">
    <source>
        <dbReference type="ARBA" id="ARBA00012528"/>
    </source>
</evidence>
<evidence type="ECO:0000256" key="3">
    <source>
        <dbReference type="SAM" id="Phobius"/>
    </source>
</evidence>
<dbReference type="InterPro" id="IPR003660">
    <property type="entry name" value="HAMP_dom"/>
</dbReference>
<feature type="transmembrane region" description="Helical" evidence="3">
    <location>
        <begin position="179"/>
        <end position="203"/>
    </location>
</feature>